<dbReference type="PANTHER" id="PTHR30445">
    <property type="entry name" value="K(+)_H(+) ANTIPORTER SUBUNIT KHTT"/>
    <property type="match status" value="1"/>
</dbReference>
<gene>
    <name evidence="2" type="ORF">EGH25_10915</name>
</gene>
<dbReference type="GO" id="GO:0006813">
    <property type="term" value="P:potassium ion transport"/>
    <property type="evidence" value="ECO:0007669"/>
    <property type="project" value="InterPro"/>
</dbReference>
<organism evidence="2 3">
    <name type="scientific">Halorutilus salinus</name>
    <dbReference type="NCBI Taxonomy" id="2487751"/>
    <lineage>
        <taxon>Archaea</taxon>
        <taxon>Methanobacteriati</taxon>
        <taxon>Methanobacteriota</taxon>
        <taxon>Stenosarchaea group</taxon>
        <taxon>Halobacteria</taxon>
        <taxon>Halorutilales</taxon>
        <taxon>Halorutilaceae</taxon>
        <taxon>Halorutilus</taxon>
    </lineage>
</organism>
<evidence type="ECO:0000313" key="2">
    <source>
        <dbReference type="EMBL" id="MCX2819861.1"/>
    </source>
</evidence>
<dbReference type="RefSeq" id="WP_266088510.1">
    <property type="nucleotide sequence ID" value="NZ_RKLV01000013.1"/>
</dbReference>
<name>A0A9Q4GK55_9EURY</name>
<dbReference type="Pfam" id="PF02080">
    <property type="entry name" value="TrkA_C"/>
    <property type="match status" value="1"/>
</dbReference>
<accession>A0A9Q4GK55</accession>
<evidence type="ECO:0000259" key="1">
    <source>
        <dbReference type="PROSITE" id="PS51202"/>
    </source>
</evidence>
<dbReference type="InterPro" id="IPR050144">
    <property type="entry name" value="AAE_transporter"/>
</dbReference>
<reference evidence="2" key="1">
    <citation type="submission" date="2022-09" db="EMBL/GenBank/DDBJ databases">
        <title>Haloadaptaus new haloarchaeum isolated from saline soil.</title>
        <authorList>
            <person name="Duran-Viseras A."/>
            <person name="Sanchez-Porro C."/>
            <person name="Ventosa A."/>
        </authorList>
    </citation>
    <scope>NUCLEOTIDE SEQUENCE</scope>
    <source>
        <strain evidence="2">F3-133</strain>
    </source>
</reference>
<evidence type="ECO:0000313" key="3">
    <source>
        <dbReference type="Proteomes" id="UP001149411"/>
    </source>
</evidence>
<dbReference type="InterPro" id="IPR036721">
    <property type="entry name" value="RCK_C_sf"/>
</dbReference>
<dbReference type="Gene3D" id="3.30.70.1450">
    <property type="entry name" value="Regulator of K+ conductance, C-terminal domain"/>
    <property type="match status" value="1"/>
</dbReference>
<dbReference type="Proteomes" id="UP001149411">
    <property type="component" value="Unassembled WGS sequence"/>
</dbReference>
<dbReference type="Pfam" id="PF25991">
    <property type="entry name" value="KhtT_N"/>
    <property type="match status" value="1"/>
</dbReference>
<dbReference type="GO" id="GO:0008324">
    <property type="term" value="F:monoatomic cation transmembrane transporter activity"/>
    <property type="evidence" value="ECO:0007669"/>
    <property type="project" value="InterPro"/>
</dbReference>
<dbReference type="AlphaFoldDB" id="A0A9Q4GK55"/>
<dbReference type="SUPFAM" id="SSF116726">
    <property type="entry name" value="TrkA C-terminal domain-like"/>
    <property type="match status" value="1"/>
</dbReference>
<keyword evidence="3" id="KW-1185">Reference proteome</keyword>
<dbReference type="EMBL" id="RKLV01000013">
    <property type="protein sequence ID" value="MCX2819861.1"/>
    <property type="molecule type" value="Genomic_DNA"/>
</dbReference>
<proteinExistence type="predicted"/>
<sequence length="162" mass="17690">MDVKESDLPGVGKKFSFESDDNEVIVILHNTGRREVYTRADPDEDSEKVLELSNKEARVVGSILEGAYFQPVPDENMEATLTDDENLIEWVEIEEGSALDGVTISDADIRAEHGVTVVAIQDDDNTVPNPGSDAVLEAGQTLVLVGPREGYETLREEAEDDG</sequence>
<protein>
    <submittedName>
        <fullName evidence="2">Potassium transporter TrkA</fullName>
    </submittedName>
</protein>
<dbReference type="InterPro" id="IPR006037">
    <property type="entry name" value="RCK_C"/>
</dbReference>
<comment type="caution">
    <text evidence="2">The sequence shown here is derived from an EMBL/GenBank/DDBJ whole genome shotgun (WGS) entry which is preliminary data.</text>
</comment>
<dbReference type="InterPro" id="IPR026278">
    <property type="entry name" value="KhtT"/>
</dbReference>
<dbReference type="PANTHER" id="PTHR30445:SF8">
    <property type="entry name" value="K(+)_H(+) ANTIPORTER SUBUNIT KHTT"/>
    <property type="match status" value="1"/>
</dbReference>
<dbReference type="PIRSF" id="PIRSF005028">
    <property type="entry name" value="KhtT"/>
    <property type="match status" value="1"/>
</dbReference>
<dbReference type="InterPro" id="IPR058776">
    <property type="entry name" value="KhtT-like_N"/>
</dbReference>
<feature type="domain" description="RCK C-terminal" evidence="1">
    <location>
        <begin position="75"/>
        <end position="160"/>
    </location>
</feature>
<dbReference type="PROSITE" id="PS51202">
    <property type="entry name" value="RCK_C"/>
    <property type="match status" value="1"/>
</dbReference>